<proteinExistence type="predicted"/>
<evidence type="ECO:0000313" key="1">
    <source>
        <dbReference type="EMBL" id="EQD69886.1"/>
    </source>
</evidence>
<dbReference type="Gene3D" id="1.20.150.20">
    <property type="entry name" value="ATP synthase alpha/beta chain, C-terminal domain"/>
    <property type="match status" value="1"/>
</dbReference>
<dbReference type="AlphaFoldDB" id="T1BAE7"/>
<dbReference type="InterPro" id="IPR038376">
    <property type="entry name" value="ATP_synth_asu_C_sf"/>
</dbReference>
<protein>
    <submittedName>
        <fullName evidence="1">Uncharacterized protein</fullName>
    </submittedName>
</protein>
<accession>T1BAE7</accession>
<dbReference type="SUPFAM" id="SSF47917">
    <property type="entry name" value="C-terminal domain of alpha and beta subunits of F1 ATP synthase"/>
    <property type="match status" value="1"/>
</dbReference>
<organism evidence="1">
    <name type="scientific">mine drainage metagenome</name>
    <dbReference type="NCBI Taxonomy" id="410659"/>
    <lineage>
        <taxon>unclassified sequences</taxon>
        <taxon>metagenomes</taxon>
        <taxon>ecological metagenomes</taxon>
    </lineage>
</organism>
<reference evidence="1" key="1">
    <citation type="submission" date="2013-08" db="EMBL/GenBank/DDBJ databases">
        <authorList>
            <person name="Mendez C."/>
            <person name="Richter M."/>
            <person name="Ferrer M."/>
            <person name="Sanchez J."/>
        </authorList>
    </citation>
    <scope>NUCLEOTIDE SEQUENCE</scope>
</reference>
<comment type="caution">
    <text evidence="1">The sequence shown here is derived from an EMBL/GenBank/DDBJ whole genome shotgun (WGS) entry which is preliminary data.</text>
</comment>
<gene>
    <name evidence="1" type="ORF">B1B_05284</name>
</gene>
<sequence length="76" mass="8051">MLAVQSGLLDGMALPLVETFRRGLAEVLDSGAADAVRTIQEQGMLSETTKQSLLETLRQYLQTLASPSATAQAESA</sequence>
<reference evidence="1" key="2">
    <citation type="journal article" date="2014" name="ISME J.">
        <title>Microbial stratification in low pH oxic and suboxic macroscopic growths along an acid mine drainage.</title>
        <authorList>
            <person name="Mendez-Garcia C."/>
            <person name="Mesa V."/>
            <person name="Sprenger R.R."/>
            <person name="Richter M."/>
            <person name="Diez M.S."/>
            <person name="Solano J."/>
            <person name="Bargiela R."/>
            <person name="Golyshina O.V."/>
            <person name="Manteca A."/>
            <person name="Ramos J.L."/>
            <person name="Gallego J.R."/>
            <person name="Llorente I."/>
            <person name="Martins Dos Santos V.A."/>
            <person name="Jensen O.N."/>
            <person name="Pelaez A.I."/>
            <person name="Sanchez J."/>
            <person name="Ferrer M."/>
        </authorList>
    </citation>
    <scope>NUCLEOTIDE SEQUENCE</scope>
</reference>
<name>T1BAE7_9ZZZZ</name>
<dbReference type="EMBL" id="AUZY01003342">
    <property type="protein sequence ID" value="EQD69886.1"/>
    <property type="molecule type" value="Genomic_DNA"/>
</dbReference>